<organism evidence="2 3">
    <name type="scientific">Xylanibacter rodentium</name>
    <dbReference type="NCBI Taxonomy" id="2736289"/>
    <lineage>
        <taxon>Bacteria</taxon>
        <taxon>Pseudomonadati</taxon>
        <taxon>Bacteroidota</taxon>
        <taxon>Bacteroidia</taxon>
        <taxon>Bacteroidales</taxon>
        <taxon>Prevotellaceae</taxon>
        <taxon>Xylanibacter</taxon>
    </lineage>
</organism>
<keyword evidence="3" id="KW-1185">Reference proteome</keyword>
<comment type="caution">
    <text evidence="2">The sequence shown here is derived from an EMBL/GenBank/DDBJ whole genome shotgun (WGS) entry which is preliminary data.</text>
</comment>
<name>A0ABX2AZB3_9BACT</name>
<dbReference type="RefSeq" id="WP_172174810.1">
    <property type="nucleotide sequence ID" value="NZ_CASGIA010000020.1"/>
</dbReference>
<evidence type="ECO:0008006" key="4">
    <source>
        <dbReference type="Google" id="ProtNLM"/>
    </source>
</evidence>
<dbReference type="Proteomes" id="UP001193734">
    <property type="component" value="Unassembled WGS sequence"/>
</dbReference>
<protein>
    <recommendedName>
        <fullName evidence="4">Fibronectin type III domain protein</fullName>
    </recommendedName>
</protein>
<reference evidence="2 3" key="1">
    <citation type="submission" date="2020-05" db="EMBL/GenBank/DDBJ databases">
        <title>Distinct polysaccharide utilization as determinants for interspecies competition between intestinal Prevotella spp.</title>
        <authorList>
            <person name="Galvez E.J.C."/>
            <person name="Iljazovic A."/>
            <person name="Strowig T."/>
        </authorList>
    </citation>
    <scope>NUCLEOTIDE SEQUENCE [LARGE SCALE GENOMIC DNA]</scope>
    <source>
        <strain evidence="2 3">PROD</strain>
    </source>
</reference>
<proteinExistence type="predicted"/>
<keyword evidence="1" id="KW-0732">Signal</keyword>
<sequence length="444" mass="49403">MKRIYTLLMLCIFSMTLFAQTNPNRLLVRETTGNLKGYLVENIDSIFFDKEEGRVAADLEFLGYSTGETGDTIRLAVTRTEKCVAYRIMVVPTTVANRLNTDAAVGSYLEQKAPNLFYDNFTNAEMTGFDEPFKENSDYTIFTSGLDKFGISCSASRVDFHTPKTPVTGNPQVDYTIDDVTYNTVTITFRPNEDTGGYSYCLFDKGELQAQYEQFGAMFGFSSIGEMVRAWGIACESEYTYTYPDLKAGKEYDLFVQPWDVNGVNADMSLIPVMTKAYGGPGLAEVEISIGDFKANDEGRTYQLVTITPNENVSLYHAAVMEKDKYEQNGGDATMLEYLVNDKNPDNPWDQYWDMYGVDNSGWYVDPSKTYIVAVAAKNINNEWGPLATKEFTTPGAPKAAPAKVMRNGMQQRIAGAAKDGAKQLALPKMAVKKTGDGMKLIQK</sequence>
<evidence type="ECO:0000313" key="3">
    <source>
        <dbReference type="Proteomes" id="UP001193734"/>
    </source>
</evidence>
<dbReference type="EMBL" id="JABKKE010000023">
    <property type="protein sequence ID" value="NPE15020.1"/>
    <property type="molecule type" value="Genomic_DNA"/>
</dbReference>
<dbReference type="GeneID" id="82158479"/>
<evidence type="ECO:0000313" key="2">
    <source>
        <dbReference type="EMBL" id="NPE15020.1"/>
    </source>
</evidence>
<evidence type="ECO:0000256" key="1">
    <source>
        <dbReference type="SAM" id="SignalP"/>
    </source>
</evidence>
<accession>A0ABX2AZB3</accession>
<gene>
    <name evidence="2" type="ORF">HPS55_11950</name>
</gene>
<feature type="signal peptide" evidence="1">
    <location>
        <begin position="1"/>
        <end position="19"/>
    </location>
</feature>
<feature type="chain" id="PRO_5045500576" description="Fibronectin type III domain protein" evidence="1">
    <location>
        <begin position="20"/>
        <end position="444"/>
    </location>
</feature>